<reference evidence="2" key="1">
    <citation type="submission" date="2023-07" db="EMBL/GenBank/DDBJ databases">
        <title>Chromosome-level genome assembly of Artemia franciscana.</title>
        <authorList>
            <person name="Jo E."/>
        </authorList>
    </citation>
    <scope>NUCLEOTIDE SEQUENCE</scope>
    <source>
        <tissue evidence="2">Whole body</tissue>
    </source>
</reference>
<sequence length="991" mass="109659">MVKYNETKPSKGYSFRLQDPDIYNPASVTSSSSMSSSSYKDRIDSLFKFDDIECEQPEFTVEQLKRQLQDKLFNRQKQEEKTTEEETGRSKNFDAARSVVQAHIERIIENKSSPSKQIPAPPPLRQSPPKLESLQMPLRIIPPPEKPPIQKENIDPIPFEKMELSPPKMDLKIAAKQNIPLPPIPTEVPQIKADIPSKDNRNHPVFSVDYLGSVVLVDRATSLEALQNPLKDLYFRYRSHLLKMDWTKVGTLNIESTGMRVLYQSGGQPQEILNPFPTIAVWAAVKFVYRKEITEKGSINRRFAFLPLICDPENQDKQNLFNYLATEDVELATATHPPMFACVMRKVGVAKVLECHAFICSNPEDAVVIAANLYQALLENMKIGQVQTKPQLNQDQSQVKNSVESKRENPSPDTTVSDCNFSDVDSVTPVRPPRRKKKSVGSNSEYETFQTVTRKVAFRRSQHGSNRSRSSMKGNLRHSMRSSQRGKVRRTTSERTMTSITDDSQMVTKVTIPRSKSFAANLAANSADMSAILNELKSGKGPKSVDDILKVIVNKQGMSFNELEPAYKALLLKLACTLSKDELYHKSKVIMKQQEKHKDYQSPGRFGSFLKATKRSVSRLSSKHQSSSASLKSNTSDIPNNAPERNCKSCPLPQSILKTSSLNKTQHPPTKRSTPCIDCTYDSESCFSDKCYCSSVAKRDTRLNQSECETESCGDSERCYCSIRAKTPAPRPASKPSLMETHYRPRYLRPSSELGRSSSYFSDSCDTLQSNSSSNFAINASGVRRKSSSLLGCETDSIIFASGNRFQDFSGIASFRKNSIGSDYHSNESGDSTGSARGRIMSRSAKSLSTDNLSGIGPLLTGSRGSSIASSNSGSRAGSVLSGRSVRSNGSDNAKKVLMVSAIDPSGKVLYRGAQQQATADSSNVFAMKKTAEIAALFSDLKLNTTTDIVLGSESDTDSSDDAYSSLKNSYPPQKPTYSGTNIESSLGYFP</sequence>
<feature type="compositionally biased region" description="Low complexity" evidence="1">
    <location>
        <begin position="27"/>
        <end position="38"/>
    </location>
</feature>
<feature type="compositionally biased region" description="Low complexity" evidence="1">
    <location>
        <begin position="621"/>
        <end position="633"/>
    </location>
</feature>
<feature type="compositionally biased region" description="Polar residues" evidence="1">
    <location>
        <begin position="411"/>
        <end position="425"/>
    </location>
</feature>
<feature type="compositionally biased region" description="Polar residues" evidence="1">
    <location>
        <begin position="463"/>
        <end position="473"/>
    </location>
</feature>
<evidence type="ECO:0000313" key="3">
    <source>
        <dbReference type="Proteomes" id="UP001187531"/>
    </source>
</evidence>
<feature type="region of interest" description="Disordered" evidence="1">
    <location>
        <begin position="1"/>
        <end position="38"/>
    </location>
</feature>
<feature type="region of interest" description="Disordered" evidence="1">
    <location>
        <begin position="388"/>
        <end position="497"/>
    </location>
</feature>
<dbReference type="PANTHER" id="PTHR21219:SF4">
    <property type="entry name" value="PID DOMAIN-CONTAINING PROTEIN"/>
    <property type="match status" value="1"/>
</dbReference>
<feature type="region of interest" description="Disordered" evidence="1">
    <location>
        <begin position="73"/>
        <end position="96"/>
    </location>
</feature>
<accession>A0AA88HUH6</accession>
<feature type="compositionally biased region" description="Polar residues" evidence="1">
    <location>
        <begin position="440"/>
        <end position="453"/>
    </location>
</feature>
<dbReference type="Proteomes" id="UP001187531">
    <property type="component" value="Unassembled WGS sequence"/>
</dbReference>
<evidence type="ECO:0000313" key="2">
    <source>
        <dbReference type="EMBL" id="KAK2711197.1"/>
    </source>
</evidence>
<feature type="region of interest" description="Disordered" evidence="1">
    <location>
        <begin position="621"/>
        <end position="668"/>
    </location>
</feature>
<evidence type="ECO:0000256" key="1">
    <source>
        <dbReference type="SAM" id="MobiDB-lite"/>
    </source>
</evidence>
<feature type="compositionally biased region" description="Basic residues" evidence="1">
    <location>
        <begin position="475"/>
        <end position="490"/>
    </location>
</feature>
<dbReference type="EMBL" id="JAVRJZ010000016">
    <property type="protein sequence ID" value="KAK2711198.1"/>
    <property type="molecule type" value="Genomic_DNA"/>
</dbReference>
<feature type="compositionally biased region" description="Polar residues" evidence="1">
    <location>
        <begin position="967"/>
        <end position="985"/>
    </location>
</feature>
<feature type="region of interest" description="Disordered" evidence="1">
    <location>
        <begin position="951"/>
        <end position="991"/>
    </location>
</feature>
<evidence type="ECO:0008006" key="4">
    <source>
        <dbReference type="Google" id="ProtNLM"/>
    </source>
</evidence>
<feature type="compositionally biased region" description="Polar residues" evidence="1">
    <location>
        <begin position="388"/>
        <end position="402"/>
    </location>
</feature>
<protein>
    <recommendedName>
        <fullName evidence="4">PID domain-containing protein</fullName>
    </recommendedName>
</protein>
<dbReference type="SUPFAM" id="SSF50729">
    <property type="entry name" value="PH domain-like"/>
    <property type="match status" value="1"/>
</dbReference>
<name>A0AA88HUH6_ARTSF</name>
<feature type="region of interest" description="Disordered" evidence="1">
    <location>
        <begin position="864"/>
        <end position="890"/>
    </location>
</feature>
<proteinExistence type="predicted"/>
<feature type="compositionally biased region" description="Polar residues" evidence="1">
    <location>
        <begin position="656"/>
        <end position="668"/>
    </location>
</feature>
<organism evidence="2 3">
    <name type="scientific">Artemia franciscana</name>
    <name type="common">Brine shrimp</name>
    <name type="synonym">Artemia sanfranciscana</name>
    <dbReference type="NCBI Taxonomy" id="6661"/>
    <lineage>
        <taxon>Eukaryota</taxon>
        <taxon>Metazoa</taxon>
        <taxon>Ecdysozoa</taxon>
        <taxon>Arthropoda</taxon>
        <taxon>Crustacea</taxon>
        <taxon>Branchiopoda</taxon>
        <taxon>Anostraca</taxon>
        <taxon>Artemiidae</taxon>
        <taxon>Artemia</taxon>
    </lineage>
</organism>
<gene>
    <name evidence="2" type="ORF">QYM36_012394</name>
</gene>
<feature type="compositionally biased region" description="Low complexity" evidence="1">
    <location>
        <begin position="864"/>
        <end position="879"/>
    </location>
</feature>
<comment type="caution">
    <text evidence="2">The sequence shown here is derived from an EMBL/GenBank/DDBJ whole genome shotgun (WGS) entry which is preliminary data.</text>
</comment>
<feature type="compositionally biased region" description="Basic and acidic residues" evidence="1">
    <location>
        <begin position="73"/>
        <end position="94"/>
    </location>
</feature>
<dbReference type="PANTHER" id="PTHR21219">
    <property type="entry name" value="FI19613P1"/>
    <property type="match status" value="1"/>
</dbReference>
<dbReference type="EMBL" id="JAVRJZ010000016">
    <property type="protein sequence ID" value="KAK2711197.1"/>
    <property type="molecule type" value="Genomic_DNA"/>
</dbReference>
<keyword evidence="3" id="KW-1185">Reference proteome</keyword>
<feature type="region of interest" description="Disordered" evidence="1">
    <location>
        <begin position="108"/>
        <end position="130"/>
    </location>
</feature>
<dbReference type="AlphaFoldDB" id="A0AA88HUH6"/>